<dbReference type="InterPro" id="IPR025458">
    <property type="entry name" value="DUF4278"/>
</dbReference>
<dbReference type="RefSeq" id="WP_316434143.1">
    <property type="nucleotide sequence ID" value="NZ_CP053586.1"/>
</dbReference>
<sequence length="60" mass="6861">MKLSYRGLSYEVNSSAIETIESDVYAQHRGSTYPLRHPVNQTGVQVPVVLRFRGNSYLKF</sequence>
<accession>A0AA96WDN4</accession>
<organism evidence="1">
    <name type="scientific">Leptolyngbya sp. NK1-12</name>
    <dbReference type="NCBI Taxonomy" id="2547451"/>
    <lineage>
        <taxon>Bacteria</taxon>
        <taxon>Bacillati</taxon>
        <taxon>Cyanobacteriota</taxon>
        <taxon>Cyanophyceae</taxon>
        <taxon>Leptolyngbyales</taxon>
        <taxon>Leptolyngbyaceae</taxon>
        <taxon>Leptolyngbya group</taxon>
        <taxon>Leptolyngbya</taxon>
    </lineage>
</organism>
<protein>
    <submittedName>
        <fullName evidence="1">DUF4278 domain-containing protein</fullName>
    </submittedName>
</protein>
<dbReference type="AlphaFoldDB" id="A0AA96WDN4"/>
<gene>
    <name evidence="1" type="ORF">HJG54_07060</name>
</gene>
<evidence type="ECO:0000313" key="1">
    <source>
        <dbReference type="EMBL" id="WNZ22640.1"/>
    </source>
</evidence>
<dbReference type="Pfam" id="PF14105">
    <property type="entry name" value="DUF4278"/>
    <property type="match status" value="1"/>
</dbReference>
<dbReference type="EMBL" id="CP053586">
    <property type="protein sequence ID" value="WNZ22640.1"/>
    <property type="molecule type" value="Genomic_DNA"/>
</dbReference>
<reference evidence="1" key="1">
    <citation type="submission" date="2020-05" db="EMBL/GenBank/DDBJ databases">
        <authorList>
            <person name="Zhu T."/>
            <person name="Keshari N."/>
            <person name="Lu X."/>
        </authorList>
    </citation>
    <scope>NUCLEOTIDE SEQUENCE</scope>
    <source>
        <strain evidence="1">NK1-12</strain>
    </source>
</reference>
<proteinExistence type="predicted"/>
<name>A0AA96WDN4_9CYAN</name>